<dbReference type="NCBIfam" id="TIGR03604">
    <property type="entry name" value="TOMM_cyclo_SagD"/>
    <property type="match status" value="1"/>
</dbReference>
<dbReference type="InterPro" id="IPR027624">
    <property type="entry name" value="TOMM_cyclo_SagD"/>
</dbReference>
<sequence>MSSSTAPAPATAGVVASYLTERVGTLPVEVRVDVDHLGLRNHLTRVDDPADDRDPTTALTLPVRIYGRTAIVGPVGAAGRPCVHCLERRWQELRPEEERRALHRGQAIGTGVIPALPTALDRLWQVARFLLVQPPTAPDTALVYEVGLDSARVRPHLLLADSLCPRCATPEPDSREAATLALQPRPKPAPDRYRLRPASDYPLTGYVDPACGPLGSMAMRLYQFSATAPVSGLFRVRSRYDLHEMWWSGHADSFSDSERYGILEGLERYAGQQPRSRAVTVHDSFANLAPDALDPRDCGEYRPGFYSGRHHYQPFTEDLRMPWVWGYSLRDDRPRLVPEQLVYYLDRNPGQTNFVQECSNGCASGSCPEEALLYGLLELVERDAFLLCWYSAHPLPEIDIRSVRDPQVHFMRERVGLLGYDVRLFDLRADLPVPVVMALAIRRDGGLGRLCFAAGSGLDPEDAVRAALCETASYVAGFDERVANRLDEVRGMVTDYERVGELSHHALLYGLPEMAPHAQFLLDDPTSHPIDELYADWRAAYRPGDDLTEDLRYLVDAVAQRGSDVLAVDQTCPEQRRSGVHTMAVIAPGLIPIDFGWARQRVLHHPRFAGWLRRTGKTPHLHPHPFP</sequence>
<name>A0ABW3Y7L6_9ACTN</name>
<organism evidence="2 3">
    <name type="scientific">Micromonospora sonneratiae</name>
    <dbReference type="NCBI Taxonomy" id="1184706"/>
    <lineage>
        <taxon>Bacteria</taxon>
        <taxon>Bacillati</taxon>
        <taxon>Actinomycetota</taxon>
        <taxon>Actinomycetes</taxon>
        <taxon>Micromonosporales</taxon>
        <taxon>Micromonosporaceae</taxon>
        <taxon>Micromonospora</taxon>
    </lineage>
</organism>
<reference evidence="3" key="1">
    <citation type="journal article" date="2019" name="Int. J. Syst. Evol. Microbiol.">
        <title>The Global Catalogue of Microorganisms (GCM) 10K type strain sequencing project: providing services to taxonomists for standard genome sequencing and annotation.</title>
        <authorList>
            <consortium name="The Broad Institute Genomics Platform"/>
            <consortium name="The Broad Institute Genome Sequencing Center for Infectious Disease"/>
            <person name="Wu L."/>
            <person name="Ma J."/>
        </authorList>
    </citation>
    <scope>NUCLEOTIDE SEQUENCE [LARGE SCALE GENOMIC DNA]</scope>
    <source>
        <strain evidence="3">JCM 31037</strain>
    </source>
</reference>
<feature type="domain" description="YcaO" evidence="1">
    <location>
        <begin position="249"/>
        <end position="627"/>
    </location>
</feature>
<evidence type="ECO:0000313" key="2">
    <source>
        <dbReference type="EMBL" id="MFD1319547.1"/>
    </source>
</evidence>
<protein>
    <submittedName>
        <fullName evidence="2">TOMM leader peptide-binding protein</fullName>
    </submittedName>
</protein>
<keyword evidence="3" id="KW-1185">Reference proteome</keyword>
<dbReference type="RefSeq" id="WP_377565492.1">
    <property type="nucleotide sequence ID" value="NZ_JBHTMP010000001.1"/>
</dbReference>
<comment type="caution">
    <text evidence="2">The sequence shown here is derived from an EMBL/GenBank/DDBJ whole genome shotgun (WGS) entry which is preliminary data.</text>
</comment>
<accession>A0ABW3Y7L6</accession>
<dbReference type="NCBIfam" id="TIGR03882">
    <property type="entry name" value="cyclo_dehyd_2"/>
    <property type="match status" value="1"/>
</dbReference>
<dbReference type="Gene3D" id="3.40.50.720">
    <property type="entry name" value="NAD(P)-binding Rossmann-like Domain"/>
    <property type="match status" value="1"/>
</dbReference>
<evidence type="ECO:0000313" key="3">
    <source>
        <dbReference type="Proteomes" id="UP001597260"/>
    </source>
</evidence>
<dbReference type="Gene3D" id="3.30.40.250">
    <property type="match status" value="1"/>
</dbReference>
<dbReference type="PANTHER" id="PTHR37809">
    <property type="entry name" value="RIBOSOMAL PROTEIN S12 METHYLTHIOTRANSFERASE ACCESSORY FACTOR YCAO"/>
    <property type="match status" value="1"/>
</dbReference>
<dbReference type="Proteomes" id="UP001597260">
    <property type="component" value="Unassembled WGS sequence"/>
</dbReference>
<dbReference type="Pfam" id="PF02624">
    <property type="entry name" value="YcaO"/>
    <property type="match status" value="1"/>
</dbReference>
<proteinExistence type="predicted"/>
<dbReference type="Gene3D" id="3.30.160.660">
    <property type="match status" value="1"/>
</dbReference>
<dbReference type="PANTHER" id="PTHR37809:SF1">
    <property type="entry name" value="RIBOSOMAL PROTEIN S12 METHYLTHIOTRANSFERASE ACCESSORY FACTOR YCAO"/>
    <property type="match status" value="1"/>
</dbReference>
<evidence type="ECO:0000259" key="1">
    <source>
        <dbReference type="PROSITE" id="PS51664"/>
    </source>
</evidence>
<dbReference type="EMBL" id="JBHTMP010000001">
    <property type="protein sequence ID" value="MFD1319547.1"/>
    <property type="molecule type" value="Genomic_DNA"/>
</dbReference>
<dbReference type="Gene3D" id="3.30.1330.230">
    <property type="match status" value="1"/>
</dbReference>
<gene>
    <name evidence="2" type="ORF">ACFQ4H_00435</name>
</gene>
<dbReference type="PROSITE" id="PS51664">
    <property type="entry name" value="YCAO"/>
    <property type="match status" value="1"/>
</dbReference>
<dbReference type="InterPro" id="IPR022291">
    <property type="entry name" value="Bacteriocin_synth_cyclodeHase"/>
</dbReference>
<dbReference type="InterPro" id="IPR003776">
    <property type="entry name" value="YcaO-like_dom"/>
</dbReference>